<dbReference type="Pfam" id="PF09825">
    <property type="entry name" value="BPL_N"/>
    <property type="match status" value="1"/>
</dbReference>
<dbReference type="InterPro" id="IPR019197">
    <property type="entry name" value="Biotin-prot_ligase_N"/>
</dbReference>
<evidence type="ECO:0000313" key="2">
    <source>
        <dbReference type="EMBL" id="WED41966.1"/>
    </source>
</evidence>
<name>A0ABY8ANY1_9GAMM</name>
<dbReference type="Proteomes" id="UP001222087">
    <property type="component" value="Chromosome"/>
</dbReference>
<evidence type="ECO:0000313" key="3">
    <source>
        <dbReference type="Proteomes" id="UP001222087"/>
    </source>
</evidence>
<sequence length="292" mass="33001">MTRKVFIYNDIGTGPNSTSDIKELFTSKDIFSSTPDVLEKNFDFNMDGLSNPVFVVPGGSTTLIGHRLKPQMDKIKIQFKDRYGYVGVCAGAYLGVSDAELFHLHYEPMKENPKASFLCSTNTIKIALDMINDYGAFGAFYPNEKHRFETTKELIPYRVSISSTKTNREFSQLYVAGPAFYPIDDKPRAQVMAYYKNSNQYTLFSNSHSNFNSLPAIICRAPTEKSGGKFLAATHIETCIKNSKLLRFFKQEGLKHNSLQEGEIEILESEQELARGEIELMLKEALSDDYKP</sequence>
<gene>
    <name evidence="2" type="ORF">PXX05_08455</name>
</gene>
<protein>
    <recommendedName>
        <fullName evidence="1">Biotin-protein ligase N-terminal domain-containing protein</fullName>
    </recommendedName>
</protein>
<dbReference type="EMBL" id="CP119078">
    <property type="protein sequence ID" value="WED41966.1"/>
    <property type="molecule type" value="Genomic_DNA"/>
</dbReference>
<evidence type="ECO:0000259" key="1">
    <source>
        <dbReference type="Pfam" id="PF09825"/>
    </source>
</evidence>
<proteinExistence type="predicted"/>
<reference evidence="2 3" key="1">
    <citation type="submission" date="2023-02" db="EMBL/GenBank/DDBJ databases">
        <title>Genome Sequence of L. cardiaca H63T.</title>
        <authorList>
            <person name="Lopez A.E."/>
            <person name="Cianciotto N.P."/>
        </authorList>
    </citation>
    <scope>NUCLEOTIDE SEQUENCE [LARGE SCALE GENOMIC DNA]</scope>
    <source>
        <strain evidence="2 3">H63</strain>
    </source>
</reference>
<feature type="domain" description="Biotin-protein ligase N-terminal" evidence="1">
    <location>
        <begin position="5"/>
        <end position="251"/>
    </location>
</feature>
<keyword evidence="3" id="KW-1185">Reference proteome</keyword>
<organism evidence="2 3">
    <name type="scientific">Legionella cardiaca</name>
    <dbReference type="NCBI Taxonomy" id="1071983"/>
    <lineage>
        <taxon>Bacteria</taxon>
        <taxon>Pseudomonadati</taxon>
        <taxon>Pseudomonadota</taxon>
        <taxon>Gammaproteobacteria</taxon>
        <taxon>Legionellales</taxon>
        <taxon>Legionellaceae</taxon>
        <taxon>Legionella</taxon>
    </lineage>
</organism>
<accession>A0ABY8ANY1</accession>
<dbReference type="RefSeq" id="WP_275087790.1">
    <property type="nucleotide sequence ID" value="NZ_CP119078.1"/>
</dbReference>